<sequence length="231" mass="25789">MTINSPEFLFIHGAGGTSSKWRKQKERLELVSARYIDLPGHGNNKAAIPVTIESYAEWINQTLEDDVIVVGHSMGGLIGLELAARSQRVKGLILVASHYRLPVHPKILQQLSEGILPDSFFYASYAGDVDPMLIEEEKKERNMVPVNVVKADLKACDQYQRGKSVVQSVEIPILAIYGEEDKLLPKDAMEKLIALNDSIKAIVLEGAGHYVMLENADTFTDEILRFRQEVE</sequence>
<reference evidence="3 4" key="1">
    <citation type="submission" date="2023-07" db="EMBL/GenBank/DDBJ databases">
        <title>Genomic Encyclopedia of Type Strains, Phase IV (KMG-IV): sequencing the most valuable type-strain genomes for metagenomic binning, comparative biology and taxonomic classification.</title>
        <authorList>
            <person name="Goeker M."/>
        </authorList>
    </citation>
    <scope>NUCLEOTIDE SEQUENCE [LARGE SCALE GENOMIC DNA]</scope>
    <source>
        <strain evidence="3 4">DSM 17740</strain>
    </source>
</reference>
<evidence type="ECO:0000313" key="4">
    <source>
        <dbReference type="Proteomes" id="UP001232445"/>
    </source>
</evidence>
<keyword evidence="4" id="KW-1185">Reference proteome</keyword>
<dbReference type="EMBL" id="JAUSUQ010000005">
    <property type="protein sequence ID" value="MDQ0338897.1"/>
    <property type="molecule type" value="Genomic_DNA"/>
</dbReference>
<dbReference type="Gene3D" id="3.40.50.1820">
    <property type="entry name" value="alpha/beta hydrolase"/>
    <property type="match status" value="1"/>
</dbReference>
<dbReference type="SUPFAM" id="SSF53474">
    <property type="entry name" value="alpha/beta-Hydrolases"/>
    <property type="match status" value="1"/>
</dbReference>
<protein>
    <submittedName>
        <fullName evidence="3">Pimeloyl-ACP methyl ester carboxylesterase</fullName>
    </submittedName>
</protein>
<dbReference type="Proteomes" id="UP001232445">
    <property type="component" value="Unassembled WGS sequence"/>
</dbReference>
<evidence type="ECO:0000313" key="3">
    <source>
        <dbReference type="EMBL" id="MDQ0338897.1"/>
    </source>
</evidence>
<dbReference type="PANTHER" id="PTHR43798:SF31">
    <property type="entry name" value="AB HYDROLASE SUPERFAMILY PROTEIN YCLE"/>
    <property type="match status" value="1"/>
</dbReference>
<evidence type="ECO:0000259" key="2">
    <source>
        <dbReference type="Pfam" id="PF12697"/>
    </source>
</evidence>
<dbReference type="InterPro" id="IPR000073">
    <property type="entry name" value="AB_hydrolase_1"/>
</dbReference>
<keyword evidence="1" id="KW-0378">Hydrolase</keyword>
<dbReference type="Pfam" id="PF12697">
    <property type="entry name" value="Abhydrolase_6"/>
    <property type="match status" value="1"/>
</dbReference>
<dbReference type="PRINTS" id="PR00111">
    <property type="entry name" value="ABHYDROLASE"/>
</dbReference>
<dbReference type="RefSeq" id="WP_307338001.1">
    <property type="nucleotide sequence ID" value="NZ_JAUSUQ010000005.1"/>
</dbReference>
<evidence type="ECO:0000256" key="1">
    <source>
        <dbReference type="ARBA" id="ARBA00022801"/>
    </source>
</evidence>
<proteinExistence type="predicted"/>
<comment type="caution">
    <text evidence="3">The sequence shown here is derived from an EMBL/GenBank/DDBJ whole genome shotgun (WGS) entry which is preliminary data.</text>
</comment>
<organism evidence="3 4">
    <name type="scientific">Caldalkalibacillus uzonensis</name>
    <dbReference type="NCBI Taxonomy" id="353224"/>
    <lineage>
        <taxon>Bacteria</taxon>
        <taxon>Bacillati</taxon>
        <taxon>Bacillota</taxon>
        <taxon>Bacilli</taxon>
        <taxon>Bacillales</taxon>
        <taxon>Bacillaceae</taxon>
        <taxon>Caldalkalibacillus</taxon>
    </lineage>
</organism>
<feature type="domain" description="AB hydrolase-1" evidence="2">
    <location>
        <begin position="8"/>
        <end position="220"/>
    </location>
</feature>
<accession>A0ABU0CV35</accession>
<gene>
    <name evidence="3" type="ORF">J2S00_001683</name>
</gene>
<name>A0ABU0CV35_9BACI</name>
<dbReference type="InterPro" id="IPR029058">
    <property type="entry name" value="AB_hydrolase_fold"/>
</dbReference>
<dbReference type="PANTHER" id="PTHR43798">
    <property type="entry name" value="MONOACYLGLYCEROL LIPASE"/>
    <property type="match status" value="1"/>
</dbReference>
<dbReference type="InterPro" id="IPR050266">
    <property type="entry name" value="AB_hydrolase_sf"/>
</dbReference>